<dbReference type="Pfam" id="PF04024">
    <property type="entry name" value="PspC"/>
    <property type="match status" value="1"/>
</dbReference>
<dbReference type="Proteomes" id="UP001155586">
    <property type="component" value="Unassembled WGS sequence"/>
</dbReference>
<keyword evidence="5 6" id="KW-0472">Membrane</keyword>
<gene>
    <name evidence="8" type="primary">pspC</name>
    <name evidence="8" type="ORF">MD483_05480</name>
</gene>
<dbReference type="AlphaFoldDB" id="A0A9X3CCJ1"/>
<dbReference type="PANTHER" id="PTHR33885">
    <property type="entry name" value="PHAGE SHOCK PROTEIN C"/>
    <property type="match status" value="1"/>
</dbReference>
<evidence type="ECO:0000256" key="1">
    <source>
        <dbReference type="ARBA" id="ARBA00004162"/>
    </source>
</evidence>
<reference evidence="8" key="1">
    <citation type="submission" date="2022-02" db="EMBL/GenBank/DDBJ databases">
        <title>Vibrio sp. nov., a new bacterium isolated from Bohai sea, China.</title>
        <authorList>
            <person name="Yuan Y."/>
        </authorList>
    </citation>
    <scope>NUCLEOTIDE SEQUENCE</scope>
    <source>
        <strain evidence="8">DBSS07</strain>
    </source>
</reference>
<dbReference type="GO" id="GO:0005886">
    <property type="term" value="C:plasma membrane"/>
    <property type="evidence" value="ECO:0007669"/>
    <property type="project" value="UniProtKB-SubCell"/>
</dbReference>
<dbReference type="RefSeq" id="WP_252027490.1">
    <property type="nucleotide sequence ID" value="NZ_JAKRRX010000020.1"/>
</dbReference>
<evidence type="ECO:0000256" key="3">
    <source>
        <dbReference type="ARBA" id="ARBA00022692"/>
    </source>
</evidence>
<feature type="transmembrane region" description="Helical" evidence="6">
    <location>
        <begin position="41"/>
        <end position="65"/>
    </location>
</feature>
<keyword evidence="9" id="KW-1185">Reference proteome</keyword>
<dbReference type="InterPro" id="IPR052027">
    <property type="entry name" value="PspC"/>
</dbReference>
<keyword evidence="2" id="KW-1003">Cell membrane</keyword>
<evidence type="ECO:0000313" key="9">
    <source>
        <dbReference type="Proteomes" id="UP001155586"/>
    </source>
</evidence>
<dbReference type="NCBIfam" id="TIGR02978">
    <property type="entry name" value="phageshock_pspC"/>
    <property type="match status" value="1"/>
</dbReference>
<keyword evidence="3 6" id="KW-0812">Transmembrane</keyword>
<evidence type="ECO:0000256" key="2">
    <source>
        <dbReference type="ARBA" id="ARBA00022475"/>
    </source>
</evidence>
<keyword evidence="4 6" id="KW-1133">Transmembrane helix</keyword>
<sequence length="139" mass="15600">MQSRQIGDVTMSNRELYRDTANGKISGVCAGIANYFGAEVWLIRILVISAALLGGSFLVLLAYVAMTLMLEKQPSNYVETLKAKQEHKLKSKPWQQGQTANALLGTLEKDFDNMETKLRDMEAYVTSDAYKVNREFSKL</sequence>
<dbReference type="EMBL" id="JAKRRX010000020">
    <property type="protein sequence ID" value="MCW8333272.1"/>
    <property type="molecule type" value="Genomic_DNA"/>
</dbReference>
<accession>A0A9X3CCJ1</accession>
<name>A0A9X3CCJ1_9VIBR</name>
<evidence type="ECO:0000259" key="7">
    <source>
        <dbReference type="Pfam" id="PF04024"/>
    </source>
</evidence>
<proteinExistence type="predicted"/>
<protein>
    <submittedName>
        <fullName evidence="8">Envelope stress response membrane protein PspC</fullName>
    </submittedName>
</protein>
<dbReference type="PANTHER" id="PTHR33885:SF3">
    <property type="entry name" value="PHAGE SHOCK PROTEIN C"/>
    <property type="match status" value="1"/>
</dbReference>
<evidence type="ECO:0000313" key="8">
    <source>
        <dbReference type="EMBL" id="MCW8333272.1"/>
    </source>
</evidence>
<evidence type="ECO:0000256" key="5">
    <source>
        <dbReference type="ARBA" id="ARBA00023136"/>
    </source>
</evidence>
<dbReference type="InterPro" id="IPR007168">
    <property type="entry name" value="Phageshock_PspC_N"/>
</dbReference>
<comment type="subcellular location">
    <subcellularLocation>
        <location evidence="1">Cell membrane</location>
        <topology evidence="1">Single-pass membrane protein</topology>
    </subcellularLocation>
</comment>
<dbReference type="InterPro" id="IPR014320">
    <property type="entry name" value="Phageshock_PspC"/>
</dbReference>
<evidence type="ECO:0000256" key="4">
    <source>
        <dbReference type="ARBA" id="ARBA00022989"/>
    </source>
</evidence>
<evidence type="ECO:0000256" key="6">
    <source>
        <dbReference type="SAM" id="Phobius"/>
    </source>
</evidence>
<organism evidence="8 9">
    <name type="scientific">Vibrio paucivorans</name>
    <dbReference type="NCBI Taxonomy" id="2829489"/>
    <lineage>
        <taxon>Bacteria</taxon>
        <taxon>Pseudomonadati</taxon>
        <taxon>Pseudomonadota</taxon>
        <taxon>Gammaproteobacteria</taxon>
        <taxon>Vibrionales</taxon>
        <taxon>Vibrionaceae</taxon>
        <taxon>Vibrio</taxon>
    </lineage>
</organism>
<feature type="domain" description="Phage shock protein PspC N-terminal" evidence="7">
    <location>
        <begin position="14"/>
        <end position="72"/>
    </location>
</feature>
<comment type="caution">
    <text evidence="8">The sequence shown here is derived from an EMBL/GenBank/DDBJ whole genome shotgun (WGS) entry which is preliminary data.</text>
</comment>